<dbReference type="GO" id="GO:0003677">
    <property type="term" value="F:DNA binding"/>
    <property type="evidence" value="ECO:0007669"/>
    <property type="project" value="InterPro"/>
</dbReference>
<dbReference type="InterPro" id="IPR036388">
    <property type="entry name" value="WH-like_DNA-bd_sf"/>
</dbReference>
<name>A0A3G8JNW2_9ACTN</name>
<evidence type="ECO:0008006" key="3">
    <source>
        <dbReference type="Google" id="ProtNLM"/>
    </source>
</evidence>
<dbReference type="KEGG" id="gom:D7316_03307"/>
<evidence type="ECO:0000313" key="1">
    <source>
        <dbReference type="EMBL" id="AZG46706.1"/>
    </source>
</evidence>
<dbReference type="Gene3D" id="1.10.10.10">
    <property type="entry name" value="Winged helix-like DNA-binding domain superfamily/Winged helix DNA-binding domain"/>
    <property type="match status" value="1"/>
</dbReference>
<dbReference type="RefSeq" id="WP_124709179.1">
    <property type="nucleotide sequence ID" value="NZ_CP033972.1"/>
</dbReference>
<dbReference type="AlphaFoldDB" id="A0A3G8JNW2"/>
<proteinExistence type="predicted"/>
<keyword evidence="2" id="KW-1185">Reference proteome</keyword>
<dbReference type="GO" id="GO:0006355">
    <property type="term" value="P:regulation of DNA-templated transcription"/>
    <property type="evidence" value="ECO:0007669"/>
    <property type="project" value="InterPro"/>
</dbReference>
<dbReference type="EMBL" id="CP033972">
    <property type="protein sequence ID" value="AZG46706.1"/>
    <property type="molecule type" value="Genomic_DNA"/>
</dbReference>
<dbReference type="InterPro" id="IPR016032">
    <property type="entry name" value="Sig_transdc_resp-reg_C-effctor"/>
</dbReference>
<sequence length="202" mass="22447">MTVDIDRELRVPLHSLPTPATVAIIAERDLLDAALVALVERLGFHTVLVDLDLETGPVRPMVAVVRSDANLARLRSRAEMQQCVIAAIGIDIRDAPGVAIADSPLAARRLQQVLEETARRRPTLRNRVNITARELEILSTYALGATLRETSQTHFVAESTVRAHYRRVSQRYADAGRPVSNKSQLLLQFMADGWVQRRPMAV</sequence>
<organism evidence="1 2">
    <name type="scientific">Gordonia insulae</name>
    <dbReference type="NCBI Taxonomy" id="2420509"/>
    <lineage>
        <taxon>Bacteria</taxon>
        <taxon>Bacillati</taxon>
        <taxon>Actinomycetota</taxon>
        <taxon>Actinomycetes</taxon>
        <taxon>Mycobacteriales</taxon>
        <taxon>Gordoniaceae</taxon>
        <taxon>Gordonia</taxon>
    </lineage>
</organism>
<dbReference type="Proteomes" id="UP000271469">
    <property type="component" value="Chromosome"/>
</dbReference>
<reference evidence="1 2" key="1">
    <citation type="submission" date="2018-11" db="EMBL/GenBank/DDBJ databases">
        <title>Gordonia insulae sp. nov., isolated from an island soil.</title>
        <authorList>
            <person name="Kim Y.S."/>
            <person name="Kim S.B."/>
        </authorList>
    </citation>
    <scope>NUCLEOTIDE SEQUENCE [LARGE SCALE GENOMIC DNA]</scope>
    <source>
        <strain evidence="1 2">MMS17-SY073</strain>
    </source>
</reference>
<dbReference type="SUPFAM" id="SSF46894">
    <property type="entry name" value="C-terminal effector domain of the bipartite response regulators"/>
    <property type="match status" value="1"/>
</dbReference>
<evidence type="ECO:0000313" key="2">
    <source>
        <dbReference type="Proteomes" id="UP000271469"/>
    </source>
</evidence>
<protein>
    <recommendedName>
        <fullName evidence="3">HTH luxR-type domain-containing protein</fullName>
    </recommendedName>
</protein>
<dbReference type="OrthoDB" id="4380708at2"/>
<gene>
    <name evidence="1" type="ORF">D7316_03307</name>
</gene>
<accession>A0A3G8JNW2</accession>